<evidence type="ECO:0000313" key="1">
    <source>
        <dbReference type="EMBL" id="EFM03615.1"/>
    </source>
</evidence>
<accession>E0NBP7</accession>
<reference evidence="1 2" key="1">
    <citation type="submission" date="2010-07" db="EMBL/GenBank/DDBJ databases">
        <authorList>
            <person name="Muzny D."/>
            <person name="Qin X."/>
            <person name="Deng J."/>
            <person name="Jiang H."/>
            <person name="Liu Y."/>
            <person name="Qu J."/>
            <person name="Song X.-Z."/>
            <person name="Zhang L."/>
            <person name="Thornton R."/>
            <person name="Coyle M."/>
            <person name="Francisco L."/>
            <person name="Jackson L."/>
            <person name="Javaid M."/>
            <person name="Korchina V."/>
            <person name="Kovar C."/>
            <person name="Mata R."/>
            <person name="Mathew T."/>
            <person name="Ngo R."/>
            <person name="Nguyen L."/>
            <person name="Nguyen N."/>
            <person name="Okwuonu G."/>
            <person name="Ongeri F."/>
            <person name="Pham C."/>
            <person name="Simmons D."/>
            <person name="Wilczek-Boney K."/>
            <person name="Hale W."/>
            <person name="Jakkamsetti A."/>
            <person name="Pham P."/>
            <person name="Ruth R."/>
            <person name="San Lucas F."/>
            <person name="Warren J."/>
            <person name="Zhang J."/>
            <person name="Zhao Z."/>
            <person name="Zhou C."/>
            <person name="Zhu D."/>
            <person name="Lee S."/>
            <person name="Bess C."/>
            <person name="Blankenburg K."/>
            <person name="Forbes L."/>
            <person name="Fu Q."/>
            <person name="Gubbala S."/>
            <person name="Hirani K."/>
            <person name="Jayaseelan J.C."/>
            <person name="Lara F."/>
            <person name="Munidasa M."/>
            <person name="Palculict T."/>
            <person name="Patil S."/>
            <person name="Pu L.-L."/>
            <person name="Saada N."/>
            <person name="Tang L."/>
            <person name="Weissenberger G."/>
            <person name="Zhu Y."/>
            <person name="Hemphill L."/>
            <person name="Shang Y."/>
            <person name="Youmans B."/>
            <person name="Ayvaz T."/>
            <person name="Ross M."/>
            <person name="Santibanez J."/>
            <person name="Aqrawi P."/>
            <person name="Gross S."/>
            <person name="Joshi V."/>
            <person name="Fowler G."/>
            <person name="Nazareth L."/>
            <person name="Reid J."/>
            <person name="Worley K."/>
            <person name="Petrosino J."/>
            <person name="Highlander S."/>
            <person name="Gibbs R."/>
        </authorList>
    </citation>
    <scope>NUCLEOTIDE SEQUENCE [LARGE SCALE GENOMIC DNA]</scope>
    <source>
        <strain evidence="2">ATCC 13091 / M2091</strain>
    </source>
</reference>
<organism evidence="1 2">
    <name type="scientific">Neisseria meningitidis serogroup B (strain ATCC 13091 / M2091)</name>
    <dbReference type="NCBI Taxonomy" id="862513"/>
    <lineage>
        <taxon>Bacteria</taxon>
        <taxon>Pseudomonadati</taxon>
        <taxon>Pseudomonadota</taxon>
        <taxon>Betaproteobacteria</taxon>
        <taxon>Neisseriales</taxon>
        <taxon>Neisseriaceae</taxon>
        <taxon>Neisseria</taxon>
    </lineage>
</organism>
<comment type="caution">
    <text evidence="1">The sequence shown here is derived from an EMBL/GenBank/DDBJ whole genome shotgun (WGS) entry which is preliminary data.</text>
</comment>
<dbReference type="HOGENOM" id="CLU_2826668_0_0_4"/>
<evidence type="ECO:0000313" key="2">
    <source>
        <dbReference type="Proteomes" id="UP000005526"/>
    </source>
</evidence>
<gene>
    <name evidence="1" type="ORF">HMPREF0602_1929</name>
</gene>
<proteinExistence type="predicted"/>
<dbReference type="EMBL" id="AEEF01000099">
    <property type="protein sequence ID" value="EFM03615.1"/>
    <property type="molecule type" value="Genomic_DNA"/>
</dbReference>
<protein>
    <submittedName>
        <fullName evidence="1">Uncharacterized protein</fullName>
    </submittedName>
</protein>
<name>E0NBP7_NEIM3</name>
<sequence>MFAPLDIRAIAAFVFNIQITIQLQPYPIVFQTAYLRPITPGGSFLDSTNFALLKIEQSAFGDMGREQVERVDMGHGLLPRSC</sequence>
<dbReference type="Proteomes" id="UP000005526">
    <property type="component" value="Unassembled WGS sequence"/>
</dbReference>
<dbReference type="AlphaFoldDB" id="E0NBP7"/>